<name>A0A1J1E2U9_9BACT</name>
<evidence type="ECO:0000256" key="5">
    <source>
        <dbReference type="ARBA" id="ARBA00023002"/>
    </source>
</evidence>
<dbReference type="AlphaFoldDB" id="A0A1J1E2U9"/>
<dbReference type="Gene3D" id="3.40.50.720">
    <property type="entry name" value="NAD(P)-binding Rossmann-like Domain"/>
    <property type="match status" value="1"/>
</dbReference>
<dbReference type="Pfam" id="PF01118">
    <property type="entry name" value="Semialdhyde_dh"/>
    <property type="match status" value="1"/>
</dbReference>
<keyword evidence="7" id="KW-0963">Cytoplasm</keyword>
<dbReference type="SUPFAM" id="SSF51735">
    <property type="entry name" value="NAD(P)-binding Rossmann-fold domains"/>
    <property type="match status" value="1"/>
</dbReference>
<accession>A0A1J1E2U9</accession>
<comment type="similarity">
    <text evidence="7">Belongs to the NAGSA dehydrogenase family. Type 1 subfamily.</text>
</comment>
<comment type="subcellular location">
    <subcellularLocation>
        <location evidence="7">Cytoplasm</location>
    </subcellularLocation>
</comment>
<dbReference type="EC" id="1.2.1.38" evidence="7"/>
<reference evidence="9 10" key="1">
    <citation type="journal article" date="2017" name="ISME J.">
        <title>Genome of 'Ca. Desulfovibrio trichonymphae', an H2-oxidizing bacterium in a tripartite symbiotic system within a protist cell in the termite gut.</title>
        <authorList>
            <person name="Kuwahara H."/>
            <person name="Yuki M."/>
            <person name="Izawa K."/>
            <person name="Ohkuma M."/>
            <person name="Hongoh Y."/>
        </authorList>
    </citation>
    <scope>NUCLEOTIDE SEQUENCE [LARGE SCALE GENOMIC DNA]</scope>
    <source>
        <strain evidence="9 10">Rs-N31</strain>
    </source>
</reference>
<evidence type="ECO:0000259" key="8">
    <source>
        <dbReference type="SMART" id="SM00859"/>
    </source>
</evidence>
<keyword evidence="10" id="KW-1185">Reference proteome</keyword>
<dbReference type="KEGG" id="dtr:RSDT_0240"/>
<comment type="function">
    <text evidence="7">Catalyzes the NADPH-dependent reduction of N-acetyl-5-glutamyl phosphate to yield N-acetyl-L-glutamate 5-semialdehyde.</text>
</comment>
<dbReference type="GO" id="GO:0003942">
    <property type="term" value="F:N-acetyl-gamma-glutamyl-phosphate reductase activity"/>
    <property type="evidence" value="ECO:0007669"/>
    <property type="project" value="UniProtKB-UniRule"/>
</dbReference>
<evidence type="ECO:0000256" key="4">
    <source>
        <dbReference type="ARBA" id="ARBA00022857"/>
    </source>
</evidence>
<dbReference type="OrthoDB" id="9801289at2"/>
<keyword evidence="3 7" id="KW-0028">Amino-acid biosynthesis</keyword>
<dbReference type="InterPro" id="IPR058924">
    <property type="entry name" value="AGPR_dimerisation_dom"/>
</dbReference>
<keyword evidence="2 7" id="KW-0055">Arginine biosynthesis</keyword>
<proteinExistence type="inferred from homology"/>
<evidence type="ECO:0000256" key="3">
    <source>
        <dbReference type="ARBA" id="ARBA00022605"/>
    </source>
</evidence>
<evidence type="ECO:0000256" key="1">
    <source>
        <dbReference type="ARBA" id="ARBA00004862"/>
    </source>
</evidence>
<dbReference type="InterPro" id="IPR036291">
    <property type="entry name" value="NAD(P)-bd_dom_sf"/>
</dbReference>
<dbReference type="HAMAP" id="MF_00150">
    <property type="entry name" value="ArgC_type1"/>
    <property type="match status" value="1"/>
</dbReference>
<dbReference type="GO" id="GO:0006526">
    <property type="term" value="P:L-arginine biosynthetic process"/>
    <property type="evidence" value="ECO:0007669"/>
    <property type="project" value="UniProtKB-UniRule"/>
</dbReference>
<dbReference type="InterPro" id="IPR000706">
    <property type="entry name" value="AGPR_type-1"/>
</dbReference>
<dbReference type="SUPFAM" id="SSF55347">
    <property type="entry name" value="Glyceraldehyde-3-phosphate dehydrogenase-like, C-terminal domain"/>
    <property type="match status" value="1"/>
</dbReference>
<dbReference type="CDD" id="cd17895">
    <property type="entry name" value="AGPR_1_N"/>
    <property type="match status" value="1"/>
</dbReference>
<organism evidence="9 10">
    <name type="scientific">Candidatus Desulfovibrio trichonymphae</name>
    <dbReference type="NCBI Taxonomy" id="1725232"/>
    <lineage>
        <taxon>Bacteria</taxon>
        <taxon>Pseudomonadati</taxon>
        <taxon>Thermodesulfobacteriota</taxon>
        <taxon>Desulfovibrionia</taxon>
        <taxon>Desulfovibrionales</taxon>
        <taxon>Desulfovibrionaceae</taxon>
        <taxon>Desulfovibrio</taxon>
    </lineage>
</organism>
<dbReference type="PANTHER" id="PTHR32338">
    <property type="entry name" value="N-ACETYL-GAMMA-GLUTAMYL-PHOSPHATE REDUCTASE, CHLOROPLASTIC-RELATED-RELATED"/>
    <property type="match status" value="1"/>
</dbReference>
<feature type="domain" description="Semialdehyde dehydrogenase NAD-binding" evidence="8">
    <location>
        <begin position="5"/>
        <end position="146"/>
    </location>
</feature>
<evidence type="ECO:0000313" key="10">
    <source>
        <dbReference type="Proteomes" id="UP000242645"/>
    </source>
</evidence>
<evidence type="ECO:0000256" key="7">
    <source>
        <dbReference type="HAMAP-Rule" id="MF_00150"/>
    </source>
</evidence>
<dbReference type="UniPathway" id="UPA00068">
    <property type="reaction ID" value="UER00108"/>
</dbReference>
<protein>
    <recommendedName>
        <fullName evidence="7">N-acetyl-gamma-glutamyl-phosphate reductase</fullName>
        <shortName evidence="7">AGPR</shortName>
        <ecNumber evidence="7">1.2.1.38</ecNumber>
    </recommendedName>
    <alternativeName>
        <fullName evidence="7">N-acetyl-glutamate semialdehyde dehydrogenase</fullName>
        <shortName evidence="7">NAGSA dehydrogenase</shortName>
    </alternativeName>
</protein>
<dbReference type="RefSeq" id="WP_096400374.1">
    <property type="nucleotide sequence ID" value="NZ_AP017368.1"/>
</dbReference>
<keyword evidence="4 7" id="KW-0521">NADP</keyword>
<evidence type="ECO:0000256" key="2">
    <source>
        <dbReference type="ARBA" id="ARBA00022571"/>
    </source>
</evidence>
<dbReference type="InterPro" id="IPR000534">
    <property type="entry name" value="Semialdehyde_DH_NAD-bd"/>
</dbReference>
<dbReference type="InterPro" id="IPR050085">
    <property type="entry name" value="AGPR"/>
</dbReference>
<dbReference type="NCBIfam" id="TIGR01850">
    <property type="entry name" value="argC"/>
    <property type="match status" value="1"/>
</dbReference>
<dbReference type="GO" id="GO:0005737">
    <property type="term" value="C:cytoplasm"/>
    <property type="evidence" value="ECO:0007669"/>
    <property type="project" value="UniProtKB-SubCell"/>
</dbReference>
<evidence type="ECO:0000256" key="6">
    <source>
        <dbReference type="ARBA" id="ARBA00050557"/>
    </source>
</evidence>
<dbReference type="Proteomes" id="UP000242645">
    <property type="component" value="Chromosome"/>
</dbReference>
<gene>
    <name evidence="7 9" type="primary">argC</name>
    <name evidence="9" type="ORF">RSDT_0240</name>
</gene>
<keyword evidence="5 7" id="KW-0560">Oxidoreductase</keyword>
<dbReference type="GO" id="GO:0070401">
    <property type="term" value="F:NADP+ binding"/>
    <property type="evidence" value="ECO:0007669"/>
    <property type="project" value="InterPro"/>
</dbReference>
<dbReference type="PROSITE" id="PS51257">
    <property type="entry name" value="PROKAR_LIPOPROTEIN"/>
    <property type="match status" value="1"/>
</dbReference>
<dbReference type="PANTHER" id="PTHR32338:SF10">
    <property type="entry name" value="N-ACETYL-GAMMA-GLUTAMYL-PHOSPHATE REDUCTASE, CHLOROPLASTIC-RELATED"/>
    <property type="match status" value="1"/>
</dbReference>
<comment type="pathway">
    <text evidence="1 7">Amino-acid biosynthesis; L-arginine biosynthesis; N(2)-acetyl-L-ornithine from L-glutamate: step 3/4.</text>
</comment>
<feature type="active site" evidence="7">
    <location>
        <position position="154"/>
    </location>
</feature>
<dbReference type="Gene3D" id="3.30.360.10">
    <property type="entry name" value="Dihydrodipicolinate Reductase, domain 2"/>
    <property type="match status" value="1"/>
</dbReference>
<dbReference type="FunFam" id="3.30.360.10:FF:000014">
    <property type="entry name" value="N-acetyl-gamma-glutamyl-phosphate reductase"/>
    <property type="match status" value="1"/>
</dbReference>
<dbReference type="Pfam" id="PF22698">
    <property type="entry name" value="Semialdhyde_dhC_1"/>
    <property type="match status" value="1"/>
</dbReference>
<dbReference type="CDD" id="cd23934">
    <property type="entry name" value="AGPR_1_C"/>
    <property type="match status" value="1"/>
</dbReference>
<evidence type="ECO:0000313" key="9">
    <source>
        <dbReference type="EMBL" id="BAV91752.1"/>
    </source>
</evidence>
<sequence length="350" mass="38090">MKTCRVGLVGITGYAGMELARLLVAHPAMQLVMACSRAKAGKRLGEFYPFLEKLPGADVEISVFAPRNAAEICDLVFLAVPAGTAMGMAALLLEHGVKVVDFSADFRLHNAQTYEEWYSHNHTEKNLLDEAVYGIPELYAERIAGARLVANPGCYPTSVILGICAACRHDLIHTDDIVIDAKSGATGAGRKAAVQTLFCEVSDTFRAYSIPRHRHTPEIEQEISGLAGRKVQLSFNAHILPMNRGIFSTIYTKLKNPRIQPDSVYTAFCRTWKDSRWVRVLPQGSLPETRYVRGGMFCDIAVVTDPRTGRLIILSAIDNLCRGASGQAIANANLMCGLPVETGLGMAPLA</sequence>
<dbReference type="SMART" id="SM00859">
    <property type="entry name" value="Semialdhyde_dh"/>
    <property type="match status" value="1"/>
</dbReference>
<dbReference type="GO" id="GO:0051287">
    <property type="term" value="F:NAD binding"/>
    <property type="evidence" value="ECO:0007669"/>
    <property type="project" value="InterPro"/>
</dbReference>
<comment type="catalytic activity">
    <reaction evidence="6 7">
        <text>N-acetyl-L-glutamate 5-semialdehyde + phosphate + NADP(+) = N-acetyl-L-glutamyl 5-phosphate + NADPH + H(+)</text>
        <dbReference type="Rhea" id="RHEA:21588"/>
        <dbReference type="ChEBI" id="CHEBI:15378"/>
        <dbReference type="ChEBI" id="CHEBI:29123"/>
        <dbReference type="ChEBI" id="CHEBI:43474"/>
        <dbReference type="ChEBI" id="CHEBI:57783"/>
        <dbReference type="ChEBI" id="CHEBI:57936"/>
        <dbReference type="ChEBI" id="CHEBI:58349"/>
        <dbReference type="EC" id="1.2.1.38"/>
    </reaction>
</comment>
<dbReference type="EMBL" id="AP017368">
    <property type="protein sequence ID" value="BAV91752.1"/>
    <property type="molecule type" value="Genomic_DNA"/>
</dbReference>